<keyword evidence="13" id="KW-1185">Reference proteome</keyword>
<feature type="transmembrane region" description="Helical" evidence="10">
    <location>
        <begin position="62"/>
        <end position="80"/>
    </location>
</feature>
<name>A0A6M5ULY3_9MICO</name>
<evidence type="ECO:0000259" key="11">
    <source>
        <dbReference type="SMART" id="SM00756"/>
    </source>
</evidence>
<gene>
    <name evidence="12" type="ORF">FIC82_009620</name>
</gene>
<keyword evidence="6" id="KW-0560">Oxidoreductase</keyword>
<reference evidence="13" key="1">
    <citation type="journal article" date="2022" name="Int. J. Syst. Evol. Microbiol.">
        <title>Cellulosimicrobium protaetiae sp. nov., isolated from the gut of the larva of Protaetia brevitarsis seulensis.</title>
        <authorList>
            <person name="Le Han H."/>
            <person name="Nguyen T.T.H."/>
            <person name="Li Z."/>
            <person name="Shin N.R."/>
            <person name="Kim S.G."/>
        </authorList>
    </citation>
    <scope>NUCLEOTIDE SEQUENCE [LARGE SCALE GENOMIC DNA]</scope>
    <source>
        <strain evidence="13">BI34</strain>
    </source>
</reference>
<dbReference type="KEGG" id="cprt:FIC82_009620"/>
<dbReference type="Proteomes" id="UP000451354">
    <property type="component" value="Chromosome"/>
</dbReference>
<dbReference type="OrthoDB" id="9783799at2"/>
<dbReference type="EMBL" id="CP052757">
    <property type="protein sequence ID" value="QJW38373.1"/>
    <property type="molecule type" value="Genomic_DNA"/>
</dbReference>
<feature type="transmembrane region" description="Helical" evidence="10">
    <location>
        <begin position="114"/>
        <end position="134"/>
    </location>
</feature>
<evidence type="ECO:0000256" key="7">
    <source>
        <dbReference type="ARBA" id="ARBA00023136"/>
    </source>
</evidence>
<keyword evidence="7 10" id="KW-0472">Membrane</keyword>
<evidence type="ECO:0000256" key="5">
    <source>
        <dbReference type="ARBA" id="ARBA00022989"/>
    </source>
</evidence>
<evidence type="ECO:0000256" key="3">
    <source>
        <dbReference type="ARBA" id="ARBA00022692"/>
    </source>
</evidence>
<evidence type="ECO:0000256" key="1">
    <source>
        <dbReference type="ARBA" id="ARBA00004141"/>
    </source>
</evidence>
<evidence type="ECO:0000256" key="2">
    <source>
        <dbReference type="ARBA" id="ARBA00006214"/>
    </source>
</evidence>
<evidence type="ECO:0000256" key="10">
    <source>
        <dbReference type="SAM" id="Phobius"/>
    </source>
</evidence>
<dbReference type="CDD" id="cd12922">
    <property type="entry name" value="VKOR_5"/>
    <property type="match status" value="1"/>
</dbReference>
<dbReference type="InterPro" id="IPR038354">
    <property type="entry name" value="VKOR_sf"/>
</dbReference>
<feature type="transmembrane region" description="Helical" evidence="10">
    <location>
        <begin position="87"/>
        <end position="108"/>
    </location>
</feature>
<evidence type="ECO:0000313" key="13">
    <source>
        <dbReference type="Proteomes" id="UP000451354"/>
    </source>
</evidence>
<evidence type="ECO:0000256" key="8">
    <source>
        <dbReference type="ARBA" id="ARBA00023157"/>
    </source>
</evidence>
<dbReference type="GO" id="GO:0016491">
    <property type="term" value="F:oxidoreductase activity"/>
    <property type="evidence" value="ECO:0007669"/>
    <property type="project" value="UniProtKB-KW"/>
</dbReference>
<keyword evidence="9" id="KW-0676">Redox-active center</keyword>
<dbReference type="GO" id="GO:0048038">
    <property type="term" value="F:quinone binding"/>
    <property type="evidence" value="ECO:0007669"/>
    <property type="project" value="UniProtKB-KW"/>
</dbReference>
<dbReference type="InterPro" id="IPR012932">
    <property type="entry name" value="VKOR"/>
</dbReference>
<feature type="transmembrane region" description="Helical" evidence="10">
    <location>
        <begin position="161"/>
        <end position="183"/>
    </location>
</feature>
<evidence type="ECO:0000256" key="4">
    <source>
        <dbReference type="ARBA" id="ARBA00022719"/>
    </source>
</evidence>
<proteinExistence type="inferred from homology"/>
<organism evidence="12 13">
    <name type="scientific">Cellulosimicrobium protaetiae</name>
    <dbReference type="NCBI Taxonomy" id="2587808"/>
    <lineage>
        <taxon>Bacteria</taxon>
        <taxon>Bacillati</taxon>
        <taxon>Actinomycetota</taxon>
        <taxon>Actinomycetes</taxon>
        <taxon>Micrococcales</taxon>
        <taxon>Promicromonosporaceae</taxon>
        <taxon>Cellulosimicrobium</taxon>
    </lineage>
</organism>
<dbReference type="GO" id="GO:0016020">
    <property type="term" value="C:membrane"/>
    <property type="evidence" value="ECO:0007669"/>
    <property type="project" value="UniProtKB-SubCell"/>
</dbReference>
<dbReference type="AlphaFoldDB" id="A0A6M5ULY3"/>
<protein>
    <submittedName>
        <fullName evidence="12">Vitamin K epoxide reductase family protein</fullName>
    </submittedName>
</protein>
<dbReference type="SMART" id="SM00756">
    <property type="entry name" value="VKc"/>
    <property type="match status" value="1"/>
</dbReference>
<evidence type="ECO:0000313" key="12">
    <source>
        <dbReference type="EMBL" id="QJW38373.1"/>
    </source>
</evidence>
<evidence type="ECO:0000256" key="9">
    <source>
        <dbReference type="ARBA" id="ARBA00023284"/>
    </source>
</evidence>
<sequence>MGWLLVVLGAIGLFGSAALAIEKFLKLADPNHVPSCSINALLDCGDAMDSWQGSLLGFPNPLLGIAAFPVVITTGVVVLVGARLPRWYWLALLGGTTLGMGLVVFLVWTTMYAISAMCPYCMVVWFAMLPLFWYQVVHAVQEGYLPAGDGVRRTLVGNRHLFLAIGYVALVAWIFLVKGPVIISMF</sequence>
<keyword evidence="8" id="KW-1015">Disulfide bond</keyword>
<accession>A0A6M5ULY3</accession>
<keyword evidence="4" id="KW-0874">Quinone</keyword>
<keyword evidence="3 10" id="KW-0812">Transmembrane</keyword>
<evidence type="ECO:0000256" key="6">
    <source>
        <dbReference type="ARBA" id="ARBA00023002"/>
    </source>
</evidence>
<dbReference type="Pfam" id="PF07884">
    <property type="entry name" value="VKOR"/>
    <property type="match status" value="1"/>
</dbReference>
<dbReference type="InterPro" id="IPR041714">
    <property type="entry name" value="VKOR_Actinobacteria"/>
</dbReference>
<comment type="subcellular location">
    <subcellularLocation>
        <location evidence="1">Membrane</location>
        <topology evidence="1">Multi-pass membrane protein</topology>
    </subcellularLocation>
</comment>
<comment type="similarity">
    <text evidence="2">Belongs to the VKOR family.</text>
</comment>
<dbReference type="Gene3D" id="1.20.1440.130">
    <property type="entry name" value="VKOR domain"/>
    <property type="match status" value="1"/>
</dbReference>
<keyword evidence="5 10" id="KW-1133">Transmembrane helix</keyword>
<feature type="domain" description="Vitamin K epoxide reductase" evidence="11">
    <location>
        <begin position="1"/>
        <end position="139"/>
    </location>
</feature>